<dbReference type="RefSeq" id="XP_060419575.1">
    <property type="nucleotide sequence ID" value="XM_060556593.1"/>
</dbReference>
<keyword evidence="1" id="KW-0812">Transmembrane</keyword>
<evidence type="ECO:0000313" key="4">
    <source>
        <dbReference type="Proteomes" id="UP001230504"/>
    </source>
</evidence>
<keyword evidence="4" id="KW-1185">Reference proteome</keyword>
<accession>A0AAD8QA94</accession>
<evidence type="ECO:0000256" key="2">
    <source>
        <dbReference type="SAM" id="SignalP"/>
    </source>
</evidence>
<evidence type="ECO:0000256" key="1">
    <source>
        <dbReference type="SAM" id="Phobius"/>
    </source>
</evidence>
<gene>
    <name evidence="3" type="ORF">LY79DRAFT_536392</name>
</gene>
<keyword evidence="1" id="KW-1133">Transmembrane helix</keyword>
<keyword evidence="1" id="KW-0472">Membrane</keyword>
<feature type="transmembrane region" description="Helical" evidence="1">
    <location>
        <begin position="107"/>
        <end position="124"/>
    </location>
</feature>
<evidence type="ECO:0008006" key="5">
    <source>
        <dbReference type="Google" id="ProtNLM"/>
    </source>
</evidence>
<reference evidence="3" key="1">
    <citation type="submission" date="2021-06" db="EMBL/GenBank/DDBJ databases">
        <title>Comparative genomics, transcriptomics and evolutionary studies reveal genomic signatures of adaptation to plant cell wall in hemibiotrophic fungi.</title>
        <authorList>
            <consortium name="DOE Joint Genome Institute"/>
            <person name="Baroncelli R."/>
            <person name="Diaz J.F."/>
            <person name="Benocci T."/>
            <person name="Peng M."/>
            <person name="Battaglia E."/>
            <person name="Haridas S."/>
            <person name="Andreopoulos W."/>
            <person name="Labutti K."/>
            <person name="Pangilinan J."/>
            <person name="Floch G.L."/>
            <person name="Makela M.R."/>
            <person name="Henrissat B."/>
            <person name="Grigoriev I.V."/>
            <person name="Crouch J.A."/>
            <person name="De Vries R.P."/>
            <person name="Sukno S.A."/>
            <person name="Thon M.R."/>
        </authorList>
    </citation>
    <scope>NUCLEOTIDE SEQUENCE</scope>
    <source>
        <strain evidence="3">CBS 125086</strain>
    </source>
</reference>
<dbReference type="AlphaFoldDB" id="A0AAD8QA94"/>
<comment type="caution">
    <text evidence="3">The sequence shown here is derived from an EMBL/GenBank/DDBJ whole genome shotgun (WGS) entry which is preliminary data.</text>
</comment>
<organism evidence="3 4">
    <name type="scientific">Colletotrichum navitas</name>
    <dbReference type="NCBI Taxonomy" id="681940"/>
    <lineage>
        <taxon>Eukaryota</taxon>
        <taxon>Fungi</taxon>
        <taxon>Dikarya</taxon>
        <taxon>Ascomycota</taxon>
        <taxon>Pezizomycotina</taxon>
        <taxon>Sordariomycetes</taxon>
        <taxon>Hypocreomycetidae</taxon>
        <taxon>Glomerellales</taxon>
        <taxon>Glomerellaceae</taxon>
        <taxon>Colletotrichum</taxon>
        <taxon>Colletotrichum graminicola species complex</taxon>
    </lineage>
</organism>
<sequence>MAPLFSLSLSFSASLRGILFQLRGRCVCVCHLFATPPGGAKSPGSARDVARSSDRAPACTWQLVATGVALVRGEGEKGGGAHTRFCRQSPCDSCLFVLFFEPHDVEFSIIIIFYIFFLVSAFCYG</sequence>
<dbReference type="GeneID" id="85440833"/>
<keyword evidence="2" id="KW-0732">Signal</keyword>
<proteinExistence type="predicted"/>
<evidence type="ECO:0000313" key="3">
    <source>
        <dbReference type="EMBL" id="KAK1598913.1"/>
    </source>
</evidence>
<feature type="signal peptide" evidence="2">
    <location>
        <begin position="1"/>
        <end position="17"/>
    </location>
</feature>
<protein>
    <recommendedName>
        <fullName evidence="5">Secreted protein</fullName>
    </recommendedName>
</protein>
<name>A0AAD8QA94_9PEZI</name>
<dbReference type="EMBL" id="JAHLJV010000003">
    <property type="protein sequence ID" value="KAK1598913.1"/>
    <property type="molecule type" value="Genomic_DNA"/>
</dbReference>
<dbReference type="Proteomes" id="UP001230504">
    <property type="component" value="Unassembled WGS sequence"/>
</dbReference>
<feature type="chain" id="PRO_5042255152" description="Secreted protein" evidence="2">
    <location>
        <begin position="18"/>
        <end position="125"/>
    </location>
</feature>